<dbReference type="InterPro" id="IPR049278">
    <property type="entry name" value="MS_channel_C"/>
</dbReference>
<dbReference type="InterPro" id="IPR006685">
    <property type="entry name" value="MscS_channel_2nd"/>
</dbReference>
<keyword evidence="5 6" id="KW-0472">Membrane</keyword>
<sequence length="393" mass="44980">MIDSIKEWPETLVLAGALVFALILYFVTKKIVLKILIHFIKNNKYNFDDIMLEKKVFSRASQIIPVLGIHFIATFMTTYGETIQKILGIYMVIVVVSVIDALLNAVESIYNRHIVSKAKPIKGYLQVVKIFVYIMAAIVIVSNLIGRSPIYLLSGIGAMTAVIMLVFQNAILGLVAGIQLTANDMLRIGDWIEMPKYNADGDVREIALTTVKIENFDRTITTIPTQALINDSFKNWRGMAQSGGRRIKRSVHIDIKTVKFCTDEMLERYKKIDYISEYIQEKNKEIEAYNQKLGTDTTLKINGRHLTNIGVFRAYVQKYLENHPRVHKEMIVMARQLAAEEKGLPIEIYCFTDDIVWAHYEMIQADIFDHLISVVSMFDLALYQDPTEWVIKK</sequence>
<keyword evidence="10" id="KW-1185">Reference proteome</keyword>
<keyword evidence="4 6" id="KW-1133">Transmembrane helix</keyword>
<dbReference type="Pfam" id="PF21082">
    <property type="entry name" value="MS_channel_3rd"/>
    <property type="match status" value="1"/>
</dbReference>
<dbReference type="Proteomes" id="UP000767854">
    <property type="component" value="Unassembled WGS sequence"/>
</dbReference>
<evidence type="ECO:0000256" key="6">
    <source>
        <dbReference type="SAM" id="Phobius"/>
    </source>
</evidence>
<evidence type="ECO:0000313" key="10">
    <source>
        <dbReference type="Proteomes" id="UP000767854"/>
    </source>
</evidence>
<dbReference type="Gene3D" id="2.30.30.60">
    <property type="match status" value="1"/>
</dbReference>
<dbReference type="InterPro" id="IPR023408">
    <property type="entry name" value="MscS_beta-dom_sf"/>
</dbReference>
<feature type="transmembrane region" description="Helical" evidence="6">
    <location>
        <begin position="127"/>
        <end position="145"/>
    </location>
</feature>
<reference evidence="9 10" key="1">
    <citation type="submission" date="2021-01" db="EMBL/GenBank/DDBJ databases">
        <title>Genomic Encyclopedia of Type Strains, Phase IV (KMG-IV): sequencing the most valuable type-strain genomes for metagenomic binning, comparative biology and taxonomic classification.</title>
        <authorList>
            <person name="Goeker M."/>
        </authorList>
    </citation>
    <scope>NUCLEOTIDE SEQUENCE [LARGE SCALE GENOMIC DNA]</scope>
    <source>
        <strain evidence="9 10">DSM 24436</strain>
    </source>
</reference>
<dbReference type="InterPro" id="IPR030192">
    <property type="entry name" value="YbdG"/>
</dbReference>
<evidence type="ECO:0000313" key="9">
    <source>
        <dbReference type="EMBL" id="MBM7560674.1"/>
    </source>
</evidence>
<gene>
    <name evidence="9" type="ORF">JOC49_000183</name>
</gene>
<dbReference type="SUPFAM" id="SSF50182">
    <property type="entry name" value="Sm-like ribonucleoproteins"/>
    <property type="match status" value="1"/>
</dbReference>
<evidence type="ECO:0000256" key="2">
    <source>
        <dbReference type="ARBA" id="ARBA00008017"/>
    </source>
</evidence>
<name>A0ABS2MMR3_9FIRM</name>
<comment type="caution">
    <text evidence="9">The sequence shown here is derived from an EMBL/GenBank/DDBJ whole genome shotgun (WGS) entry which is preliminary data.</text>
</comment>
<comment type="subcellular location">
    <subcellularLocation>
        <location evidence="1">Endomembrane system</location>
        <topology evidence="1">Multi-pass membrane protein</topology>
    </subcellularLocation>
</comment>
<accession>A0ABS2MMR3</accession>
<keyword evidence="3 6" id="KW-0812">Transmembrane</keyword>
<evidence type="ECO:0000259" key="7">
    <source>
        <dbReference type="Pfam" id="PF00924"/>
    </source>
</evidence>
<feature type="transmembrane region" description="Helical" evidence="6">
    <location>
        <begin position="151"/>
        <end position="178"/>
    </location>
</feature>
<dbReference type="Pfam" id="PF00924">
    <property type="entry name" value="MS_channel_2nd"/>
    <property type="match status" value="1"/>
</dbReference>
<evidence type="ECO:0000256" key="5">
    <source>
        <dbReference type="ARBA" id="ARBA00023136"/>
    </source>
</evidence>
<organism evidence="9 10">
    <name type="scientific">Fusibacter tunisiensis</name>
    <dbReference type="NCBI Taxonomy" id="1008308"/>
    <lineage>
        <taxon>Bacteria</taxon>
        <taxon>Bacillati</taxon>
        <taxon>Bacillota</taxon>
        <taxon>Clostridia</taxon>
        <taxon>Eubacteriales</taxon>
        <taxon>Eubacteriales Family XII. Incertae Sedis</taxon>
        <taxon>Fusibacter</taxon>
    </lineage>
</organism>
<feature type="domain" description="Mechanosensitive ion channel MscS" evidence="7">
    <location>
        <begin position="170"/>
        <end position="237"/>
    </location>
</feature>
<dbReference type="InterPro" id="IPR010920">
    <property type="entry name" value="LSM_dom_sf"/>
</dbReference>
<evidence type="ECO:0000259" key="8">
    <source>
        <dbReference type="Pfam" id="PF21082"/>
    </source>
</evidence>
<feature type="transmembrane region" description="Helical" evidence="6">
    <location>
        <begin position="12"/>
        <end position="28"/>
    </location>
</feature>
<evidence type="ECO:0000256" key="3">
    <source>
        <dbReference type="ARBA" id="ARBA00022692"/>
    </source>
</evidence>
<protein>
    <submittedName>
        <fullName evidence="9">Miniconductance mechanosensitive channel</fullName>
    </submittedName>
</protein>
<dbReference type="PANTHER" id="PTHR30414:SF0">
    <property type="entry name" value="MINICONDUCTANCE MECHANOSENSITIVE CHANNEL YBDG"/>
    <property type="match status" value="1"/>
</dbReference>
<feature type="domain" description="Mechanosensitive ion channel MscS C-terminal" evidence="8">
    <location>
        <begin position="316"/>
        <end position="372"/>
    </location>
</feature>
<dbReference type="PANTHER" id="PTHR30414">
    <property type="entry name" value="MINICONDUCTANCE MECHANOSENSITIVE CHANNEL YBDG"/>
    <property type="match status" value="1"/>
</dbReference>
<feature type="transmembrane region" description="Helical" evidence="6">
    <location>
        <begin position="60"/>
        <end position="80"/>
    </location>
</feature>
<evidence type="ECO:0000256" key="1">
    <source>
        <dbReference type="ARBA" id="ARBA00004127"/>
    </source>
</evidence>
<proteinExistence type="inferred from homology"/>
<feature type="transmembrane region" description="Helical" evidence="6">
    <location>
        <begin position="86"/>
        <end position="106"/>
    </location>
</feature>
<evidence type="ECO:0000256" key="4">
    <source>
        <dbReference type="ARBA" id="ARBA00022989"/>
    </source>
</evidence>
<dbReference type="EMBL" id="JAFBDT010000001">
    <property type="protein sequence ID" value="MBM7560674.1"/>
    <property type="molecule type" value="Genomic_DNA"/>
</dbReference>
<dbReference type="RefSeq" id="WP_204661242.1">
    <property type="nucleotide sequence ID" value="NZ_JAFBDT010000001.1"/>
</dbReference>
<comment type="similarity">
    <text evidence="2">Belongs to the MscS (TC 1.A.23) family.</text>
</comment>